<feature type="transmembrane region" description="Helical" evidence="1">
    <location>
        <begin position="345"/>
        <end position="364"/>
    </location>
</feature>
<dbReference type="AlphaFoldDB" id="A0A544T4Q3"/>
<dbReference type="OrthoDB" id="2167251at2"/>
<feature type="transmembrane region" description="Helical" evidence="1">
    <location>
        <begin position="293"/>
        <end position="313"/>
    </location>
</feature>
<organism evidence="2 3">
    <name type="scientific">Psychrobacillus lasiicapitis</name>
    <dbReference type="NCBI Taxonomy" id="1636719"/>
    <lineage>
        <taxon>Bacteria</taxon>
        <taxon>Bacillati</taxon>
        <taxon>Bacillota</taxon>
        <taxon>Bacilli</taxon>
        <taxon>Bacillales</taxon>
        <taxon>Bacillaceae</taxon>
        <taxon>Psychrobacillus</taxon>
    </lineage>
</organism>
<feature type="transmembrane region" description="Helical" evidence="1">
    <location>
        <begin position="207"/>
        <end position="234"/>
    </location>
</feature>
<reference evidence="2 3" key="1">
    <citation type="submission" date="2019-05" db="EMBL/GenBank/DDBJ databases">
        <title>Psychrobacillus vulpis sp. nov., a new species isolated from feces of a red fox that inhabits in The Tablas de Daimiel Natural Park, Albacete, Spain.</title>
        <authorList>
            <person name="Rodriguez M."/>
            <person name="Reina J.C."/>
            <person name="Bejar V."/>
            <person name="Llamas I."/>
        </authorList>
    </citation>
    <scope>NUCLEOTIDE SEQUENCE [LARGE SCALE GENOMIC DNA]</scope>
    <source>
        <strain evidence="2 3">NEAU-3TGS17</strain>
    </source>
</reference>
<accession>A0A544T4Q3</accession>
<feature type="transmembrane region" description="Helical" evidence="1">
    <location>
        <begin position="162"/>
        <end position="187"/>
    </location>
</feature>
<evidence type="ECO:0000256" key="1">
    <source>
        <dbReference type="SAM" id="Phobius"/>
    </source>
</evidence>
<sequence length="372" mass="42329">MWKILKTFFILEKSNKKNIFACIVVATFVFGLIFFVKTEDLGNSLKEKSGEYQSISVALNKFQNVDASDKGNGSDLYKNIVLQQQYISKQKMAVRMGLSEVYVETAIDVVDLRLKAFDMEGYDKVANNLPSKTEIQLESAFFQYIKKAGMPLSVDSLSFFPFLAYLFGMLGSIWFVFMSIYSCGIMIEDFRHTSLIKGYPITFDKYVIAKCISSMLLVGVFILELIVCSLPLIYFKELGNPLYPIAIFNGTFDVYPIYKYIGVAILYMISISIFTILLSIILNVLLKNMYLTLFMELLLFIFPLLFPSMMNFIPFNPFNYLNFSSVLNGQTLDLANPIALNSTYGLMYIWISIVVMIVAVKSFLTTGKLQKV</sequence>
<dbReference type="Proteomes" id="UP000317316">
    <property type="component" value="Unassembled WGS sequence"/>
</dbReference>
<evidence type="ECO:0000313" key="2">
    <source>
        <dbReference type="EMBL" id="TQR12414.1"/>
    </source>
</evidence>
<protein>
    <submittedName>
        <fullName evidence="2">ABC transporter</fullName>
    </submittedName>
</protein>
<gene>
    <name evidence="2" type="ORF">FG382_12335</name>
</gene>
<comment type="caution">
    <text evidence="2">The sequence shown here is derived from an EMBL/GenBank/DDBJ whole genome shotgun (WGS) entry which is preliminary data.</text>
</comment>
<evidence type="ECO:0000313" key="3">
    <source>
        <dbReference type="Proteomes" id="UP000317316"/>
    </source>
</evidence>
<feature type="transmembrane region" description="Helical" evidence="1">
    <location>
        <begin position="20"/>
        <end position="36"/>
    </location>
</feature>
<keyword evidence="1" id="KW-0472">Membrane</keyword>
<keyword evidence="3" id="KW-1185">Reference proteome</keyword>
<feature type="transmembrane region" description="Helical" evidence="1">
    <location>
        <begin position="260"/>
        <end position="286"/>
    </location>
</feature>
<proteinExistence type="predicted"/>
<keyword evidence="1" id="KW-1133">Transmembrane helix</keyword>
<keyword evidence="1" id="KW-0812">Transmembrane</keyword>
<dbReference type="EMBL" id="VDGH01000007">
    <property type="protein sequence ID" value="TQR12414.1"/>
    <property type="molecule type" value="Genomic_DNA"/>
</dbReference>
<dbReference type="RefSeq" id="WP_142539194.1">
    <property type="nucleotide sequence ID" value="NZ_BMIE01000006.1"/>
</dbReference>
<name>A0A544T4Q3_9BACI</name>